<accession>A0A1C7MDD0</accession>
<keyword evidence="2" id="KW-1185">Reference proteome</keyword>
<name>A0A1C7MDD0_GRIFR</name>
<gene>
    <name evidence="1" type="ORF">A0H81_07207</name>
</gene>
<evidence type="ECO:0000313" key="1">
    <source>
        <dbReference type="EMBL" id="OBZ72994.1"/>
    </source>
</evidence>
<dbReference type="AlphaFoldDB" id="A0A1C7MDD0"/>
<comment type="caution">
    <text evidence="1">The sequence shown here is derived from an EMBL/GenBank/DDBJ whole genome shotgun (WGS) entry which is preliminary data.</text>
</comment>
<evidence type="ECO:0000313" key="2">
    <source>
        <dbReference type="Proteomes" id="UP000092993"/>
    </source>
</evidence>
<protein>
    <submittedName>
        <fullName evidence="1">Uncharacterized protein</fullName>
    </submittedName>
</protein>
<organism evidence="1 2">
    <name type="scientific">Grifola frondosa</name>
    <name type="common">Maitake</name>
    <name type="synonym">Polyporus frondosus</name>
    <dbReference type="NCBI Taxonomy" id="5627"/>
    <lineage>
        <taxon>Eukaryota</taxon>
        <taxon>Fungi</taxon>
        <taxon>Dikarya</taxon>
        <taxon>Basidiomycota</taxon>
        <taxon>Agaricomycotina</taxon>
        <taxon>Agaricomycetes</taxon>
        <taxon>Polyporales</taxon>
        <taxon>Grifolaceae</taxon>
        <taxon>Grifola</taxon>
    </lineage>
</organism>
<dbReference type="Proteomes" id="UP000092993">
    <property type="component" value="Unassembled WGS sequence"/>
</dbReference>
<dbReference type="EMBL" id="LUGG01000007">
    <property type="protein sequence ID" value="OBZ72994.1"/>
    <property type="molecule type" value="Genomic_DNA"/>
</dbReference>
<proteinExistence type="predicted"/>
<reference evidence="1 2" key="1">
    <citation type="submission" date="2016-03" db="EMBL/GenBank/DDBJ databases">
        <title>Whole genome sequencing of Grifola frondosa 9006-11.</title>
        <authorList>
            <person name="Min B."/>
            <person name="Park H."/>
            <person name="Kim J.-G."/>
            <person name="Cho H."/>
            <person name="Oh Y.-L."/>
            <person name="Kong W.-S."/>
            <person name="Choi I.-G."/>
        </authorList>
    </citation>
    <scope>NUCLEOTIDE SEQUENCE [LARGE SCALE GENOMIC DNA]</scope>
    <source>
        <strain evidence="1 2">9006-11</strain>
    </source>
</reference>
<sequence>MSCKEHVEWPLAVRVWGCLESWLCEWMDSGYGQVEGRPRIFLGFDLDLSQIPTWTIRGDRSDSETWIPPPSAVRWFPSQEVTQYSPILPYT</sequence>